<protein>
    <submittedName>
        <fullName evidence="2">Uncharacterized protein</fullName>
    </submittedName>
</protein>
<evidence type="ECO:0000313" key="2">
    <source>
        <dbReference type="EMBL" id="QHT36730.1"/>
    </source>
</evidence>
<organism evidence="2">
    <name type="scientific">viral metagenome</name>
    <dbReference type="NCBI Taxonomy" id="1070528"/>
    <lineage>
        <taxon>unclassified sequences</taxon>
        <taxon>metagenomes</taxon>
        <taxon>organismal metagenomes</taxon>
    </lineage>
</organism>
<reference evidence="2" key="1">
    <citation type="journal article" date="2020" name="Nature">
        <title>Giant virus diversity and host interactions through global metagenomics.</title>
        <authorList>
            <person name="Schulz F."/>
            <person name="Roux S."/>
            <person name="Paez-Espino D."/>
            <person name="Jungbluth S."/>
            <person name="Walsh D.A."/>
            <person name="Denef V.J."/>
            <person name="McMahon K.D."/>
            <person name="Konstantinidis K.T."/>
            <person name="Eloe-Fadrosh E.A."/>
            <person name="Kyrpides N.C."/>
            <person name="Woyke T."/>
        </authorList>
    </citation>
    <scope>NUCLEOTIDE SEQUENCE</scope>
    <source>
        <strain evidence="2">GVMAG-S-ERX555967-130</strain>
    </source>
</reference>
<proteinExistence type="predicted"/>
<dbReference type="AlphaFoldDB" id="A0A6C0FA24"/>
<sequence>MRKGKKKSSKKRHRKTHKKRHRKTHKKSQTKHVMKNLYGEPLERCQRYRDDSNGSWINGYCSETDGGVHQICMDVDQSSRNFAKDTNQPSNWSLNRVGKNHCMCLGAWSLYKERQKQGEIPETSDELHCDAISEISLSDQYTGKWNTWNGHEKPKQIVTGINSMVSQCYNNKRGKGRDYLRNNYCDFSKDKPEFHNTPTHKQLCL</sequence>
<dbReference type="Gene3D" id="3.30.56.110">
    <property type="entry name" value="Protein of unknown function DUF2237"/>
    <property type="match status" value="1"/>
</dbReference>
<name>A0A6C0FA24_9ZZZZ</name>
<evidence type="ECO:0000256" key="1">
    <source>
        <dbReference type="SAM" id="MobiDB-lite"/>
    </source>
</evidence>
<feature type="region of interest" description="Disordered" evidence="1">
    <location>
        <begin position="1"/>
        <end position="31"/>
    </location>
</feature>
<accession>A0A6C0FA24</accession>
<dbReference type="EMBL" id="MN738786">
    <property type="protein sequence ID" value="QHT36730.1"/>
    <property type="molecule type" value="Genomic_DNA"/>
</dbReference>